<protein>
    <submittedName>
        <fullName evidence="2">Hypothetical conserved protein</fullName>
    </submittedName>
</protein>
<organism evidence="2">
    <name type="scientific">uncultured Chloroflexota bacterium</name>
    <dbReference type="NCBI Taxonomy" id="166587"/>
    <lineage>
        <taxon>Bacteria</taxon>
        <taxon>Bacillati</taxon>
        <taxon>Chloroflexota</taxon>
        <taxon>environmental samples</taxon>
    </lineage>
</organism>
<name>H5SCW7_9CHLR</name>
<dbReference type="PANTHER" id="PTHR33434:SF2">
    <property type="entry name" value="FATTY ACID-BINDING PROTEIN TM_1468"/>
    <property type="match status" value="1"/>
</dbReference>
<dbReference type="Gene3D" id="3.30.1180.10">
    <property type="match status" value="1"/>
</dbReference>
<accession>H5SCW7</accession>
<reference evidence="2" key="1">
    <citation type="journal article" date="2005" name="Environ. Microbiol.">
        <title>Genetic and functional properties of uncultivated thermophilic crenarchaeotes from a subsurface gold mine as revealed by analysis of genome fragments.</title>
        <authorList>
            <person name="Nunoura T."/>
            <person name="Hirayama H."/>
            <person name="Takami H."/>
            <person name="Oida H."/>
            <person name="Nishi S."/>
            <person name="Shimamura S."/>
            <person name="Suzuki Y."/>
            <person name="Inagaki F."/>
            <person name="Takai K."/>
            <person name="Nealson K.H."/>
            <person name="Horikoshi K."/>
        </authorList>
    </citation>
    <scope>NUCLEOTIDE SEQUENCE</scope>
</reference>
<proteinExistence type="predicted"/>
<dbReference type="AlphaFoldDB" id="H5SCW7"/>
<dbReference type="SUPFAM" id="SSF82549">
    <property type="entry name" value="DAK1/DegV-like"/>
    <property type="match status" value="1"/>
</dbReference>
<gene>
    <name evidence="2" type="ORF">HGMM_F11H08C13</name>
</gene>
<dbReference type="Pfam" id="PF02645">
    <property type="entry name" value="DegV"/>
    <property type="match status" value="1"/>
</dbReference>
<evidence type="ECO:0000313" key="2">
    <source>
        <dbReference type="EMBL" id="BAL54003.1"/>
    </source>
</evidence>
<dbReference type="PANTHER" id="PTHR33434">
    <property type="entry name" value="DEGV DOMAIN-CONTAINING PROTEIN DR_1986-RELATED"/>
    <property type="match status" value="1"/>
</dbReference>
<dbReference type="GO" id="GO:0008289">
    <property type="term" value="F:lipid binding"/>
    <property type="evidence" value="ECO:0007669"/>
    <property type="project" value="UniProtKB-KW"/>
</dbReference>
<dbReference type="InterPro" id="IPR050270">
    <property type="entry name" value="DegV_domain_contain"/>
</dbReference>
<evidence type="ECO:0000256" key="1">
    <source>
        <dbReference type="ARBA" id="ARBA00023121"/>
    </source>
</evidence>
<reference evidence="2" key="2">
    <citation type="journal article" date="2012" name="PLoS ONE">
        <title>A Deeply Branching Thermophilic Bacterium with an Ancient Acetyl-CoA Pathway Dominates a Subsurface Ecosystem.</title>
        <authorList>
            <person name="Takami H."/>
            <person name="Noguchi H."/>
            <person name="Takaki Y."/>
            <person name="Uchiyama I."/>
            <person name="Toyoda A."/>
            <person name="Nishi S."/>
            <person name="Chee G.-J."/>
            <person name="Arai W."/>
            <person name="Nunoura T."/>
            <person name="Itoh T."/>
            <person name="Hattori M."/>
            <person name="Takai K."/>
        </authorList>
    </citation>
    <scope>NUCLEOTIDE SEQUENCE</scope>
</reference>
<dbReference type="InterPro" id="IPR043168">
    <property type="entry name" value="DegV_C"/>
</dbReference>
<sequence length="282" mass="30626">MAFGIVTDSTADLPPALIERFGIESVPALLILEGQEYIDGVNISRQEFYARLPALEQVSIASPSAGDFRSAYQRLFERGCTHILSIHVAASLSGIYNAARLAAQEFPGRVTVIDSGQLSFGLGLQVLAAAEAALQPGARLEQVVAAIHSARRRLQVRAVLDTMKYLRRSGRVPATVAMLGGMLHIRPFIELQNGVVRVIGIVRTATQAENWLGRDLLSLPRLARLAILHTGAEERARRFMEKMSQALGTEWPAASWLINVTSVIGAHLGPNALGYAALRRED</sequence>
<dbReference type="Gene3D" id="3.40.50.10170">
    <property type="match status" value="1"/>
</dbReference>
<dbReference type="EMBL" id="AP011674">
    <property type="protein sequence ID" value="BAL54003.1"/>
    <property type="molecule type" value="Genomic_DNA"/>
</dbReference>
<dbReference type="PROSITE" id="PS51482">
    <property type="entry name" value="DEGV"/>
    <property type="match status" value="1"/>
</dbReference>
<keyword evidence="1" id="KW-0446">Lipid-binding</keyword>
<dbReference type="NCBIfam" id="TIGR00762">
    <property type="entry name" value="DegV"/>
    <property type="match status" value="1"/>
</dbReference>
<dbReference type="InterPro" id="IPR003797">
    <property type="entry name" value="DegV"/>
</dbReference>